<keyword evidence="5 8" id="KW-0694">RNA-binding</keyword>
<dbReference type="Proteomes" id="UP001163440">
    <property type="component" value="Chromosome"/>
</dbReference>
<dbReference type="AlphaFoldDB" id="A0AAJ5PU16"/>
<organism evidence="11 12">
    <name type="scientific">Buchnera aphidicola</name>
    <name type="common">Brevicoryne brassicae</name>
    <dbReference type="NCBI Taxonomy" id="911343"/>
    <lineage>
        <taxon>Bacteria</taxon>
        <taxon>Pseudomonadati</taxon>
        <taxon>Pseudomonadota</taxon>
        <taxon>Gammaproteobacteria</taxon>
        <taxon>Enterobacterales</taxon>
        <taxon>Erwiniaceae</taxon>
        <taxon>Buchnera</taxon>
    </lineage>
</organism>
<dbReference type="InterPro" id="IPR006145">
    <property type="entry name" value="PsdUridine_synth_RsuA/RluA"/>
</dbReference>
<dbReference type="EMBL" id="CP113406">
    <property type="protein sequence ID" value="WAI18731.1"/>
    <property type="molecule type" value="Genomic_DNA"/>
</dbReference>
<dbReference type="InterPro" id="IPR050188">
    <property type="entry name" value="RluA_PseudoU_synthase"/>
</dbReference>
<name>A0AAJ5PU16_9GAMM</name>
<evidence type="ECO:0000313" key="11">
    <source>
        <dbReference type="EMBL" id="WAI18731.1"/>
    </source>
</evidence>
<sequence length="314" mass="36545">MKHKILPISIIYINEDMINQRLDNFMHSKFKNLPKSMIYRIIRTGKIRVNKKRIKPCYKLKLGDMLKIPPIKISNNIKKTLPSLNQNKNLLHSIIYEDNDLLIINKPSGIAVHGGSGLNFGVIEYFRKLRPLEKFLELVHRIDRETSGVLILAKKRLSLISLHKQLREKKIKKKYIALVHGLWPFKIKKISEPLLRLKSQNTQKKVLINPLGKPSETFFKIKQTFSSSTLLSIIPKTGRTHQIRAHTSYIGHPICFDKRYGKNNLDISIKNKININRLLLHSSEINFIHPKNKKKICIQAPLDKAFKNYLKNMI</sequence>
<dbReference type="PROSITE" id="PS01129">
    <property type="entry name" value="PSI_RLU"/>
    <property type="match status" value="1"/>
</dbReference>
<dbReference type="GO" id="GO:0160141">
    <property type="term" value="F:23S rRNA pseudouridine(955/2504/2580) synthase activity"/>
    <property type="evidence" value="ECO:0007669"/>
    <property type="project" value="UniProtKB-EC"/>
</dbReference>
<keyword evidence="6 9" id="KW-0413">Isomerase</keyword>
<dbReference type="InterPro" id="IPR036986">
    <property type="entry name" value="S4_RNA-bd_sf"/>
</dbReference>
<dbReference type="Gene3D" id="3.10.290.10">
    <property type="entry name" value="RNA-binding S4 domain"/>
    <property type="match status" value="1"/>
</dbReference>
<evidence type="ECO:0000256" key="8">
    <source>
        <dbReference type="PROSITE-ProRule" id="PRU00182"/>
    </source>
</evidence>
<gene>
    <name evidence="11" type="primary">rluC</name>
    <name evidence="11" type="ORF">OW720_01790</name>
</gene>
<dbReference type="Pfam" id="PF01479">
    <property type="entry name" value="S4"/>
    <property type="match status" value="1"/>
</dbReference>
<dbReference type="PANTHER" id="PTHR21600">
    <property type="entry name" value="MITOCHONDRIAL RNA PSEUDOURIDINE SYNTHASE"/>
    <property type="match status" value="1"/>
</dbReference>
<comment type="function">
    <text evidence="2">Responsible for synthesis of pseudouridine from uracil at positions 955, 2504 and 2580 in 23S ribosomal RNA.</text>
</comment>
<comment type="similarity">
    <text evidence="3 9">Belongs to the pseudouridine synthase RluA family.</text>
</comment>
<comment type="catalytic activity">
    <reaction evidence="9">
        <text>a uridine in RNA = a pseudouridine in RNA</text>
        <dbReference type="Rhea" id="RHEA:48348"/>
        <dbReference type="Rhea" id="RHEA-COMP:12068"/>
        <dbReference type="Rhea" id="RHEA-COMP:12069"/>
        <dbReference type="ChEBI" id="CHEBI:65314"/>
        <dbReference type="ChEBI" id="CHEBI:65315"/>
    </reaction>
</comment>
<dbReference type="NCBIfam" id="NF008249">
    <property type="entry name" value="PRK11025.1"/>
    <property type="match status" value="1"/>
</dbReference>
<keyword evidence="4" id="KW-0698">rRNA processing</keyword>
<dbReference type="Gene3D" id="3.30.2350.10">
    <property type="entry name" value="Pseudouridine synthase"/>
    <property type="match status" value="1"/>
</dbReference>
<reference evidence="11" key="1">
    <citation type="submission" date="2022-11" db="EMBL/GenBank/DDBJ databases">
        <title>The whole genome sequencing of pests is an important tool to study the evolution of the plant-insect interaction and insecticide resistance.</title>
        <authorList>
            <person name="Kananovich Y."/>
        </authorList>
    </citation>
    <scope>NUCLEOTIDE SEQUENCE</scope>
    <source>
        <strain evidence="11">BSU_Bre_2018</strain>
    </source>
</reference>
<dbReference type="PANTHER" id="PTHR21600:SF92">
    <property type="entry name" value="RIBOSOMAL LARGE SUBUNIT PSEUDOURIDINE SYNTHASE C"/>
    <property type="match status" value="1"/>
</dbReference>
<comment type="catalytic activity">
    <reaction evidence="1">
        <text>uridine(955/2504/2580) in 23S rRNA = pseudouridine(955/2504/2580) in 23S rRNA</text>
        <dbReference type="Rhea" id="RHEA:42528"/>
        <dbReference type="Rhea" id="RHEA-COMP:10099"/>
        <dbReference type="Rhea" id="RHEA-COMP:10100"/>
        <dbReference type="ChEBI" id="CHEBI:65314"/>
        <dbReference type="ChEBI" id="CHEBI:65315"/>
        <dbReference type="EC" id="5.4.99.24"/>
    </reaction>
</comment>
<dbReference type="SMART" id="SM00363">
    <property type="entry name" value="S4"/>
    <property type="match status" value="1"/>
</dbReference>
<evidence type="ECO:0000256" key="9">
    <source>
        <dbReference type="RuleBase" id="RU362028"/>
    </source>
</evidence>
<protein>
    <recommendedName>
        <fullName evidence="9">Pseudouridine synthase</fullName>
        <ecNumber evidence="9">5.4.99.-</ecNumber>
    </recommendedName>
</protein>
<evidence type="ECO:0000256" key="3">
    <source>
        <dbReference type="ARBA" id="ARBA00010876"/>
    </source>
</evidence>
<dbReference type="InterPro" id="IPR006225">
    <property type="entry name" value="PsdUridine_synth_RluC/D"/>
</dbReference>
<evidence type="ECO:0000259" key="10">
    <source>
        <dbReference type="SMART" id="SM00363"/>
    </source>
</evidence>
<dbReference type="Pfam" id="PF00849">
    <property type="entry name" value="PseudoU_synth_2"/>
    <property type="match status" value="1"/>
</dbReference>
<dbReference type="SUPFAM" id="SSF55174">
    <property type="entry name" value="Alpha-L RNA-binding motif"/>
    <property type="match status" value="1"/>
</dbReference>
<dbReference type="InterPro" id="IPR002942">
    <property type="entry name" value="S4_RNA-bd"/>
</dbReference>
<evidence type="ECO:0000256" key="1">
    <source>
        <dbReference type="ARBA" id="ARBA00000381"/>
    </source>
</evidence>
<proteinExistence type="inferred from homology"/>
<dbReference type="CDD" id="cd00165">
    <property type="entry name" value="S4"/>
    <property type="match status" value="1"/>
</dbReference>
<dbReference type="NCBIfam" id="TIGR00005">
    <property type="entry name" value="rluA_subfam"/>
    <property type="match status" value="1"/>
</dbReference>
<dbReference type="SUPFAM" id="SSF55120">
    <property type="entry name" value="Pseudouridine synthase"/>
    <property type="match status" value="1"/>
</dbReference>
<evidence type="ECO:0000256" key="6">
    <source>
        <dbReference type="ARBA" id="ARBA00023235"/>
    </source>
</evidence>
<evidence type="ECO:0000256" key="7">
    <source>
        <dbReference type="PIRSR" id="PIRSR606225-1"/>
    </source>
</evidence>
<dbReference type="EC" id="5.4.99.-" evidence="9"/>
<dbReference type="GO" id="GO:0000455">
    <property type="term" value="P:enzyme-directed rRNA pseudouridine synthesis"/>
    <property type="evidence" value="ECO:0007669"/>
    <property type="project" value="TreeGrafter"/>
</dbReference>
<evidence type="ECO:0000256" key="5">
    <source>
        <dbReference type="ARBA" id="ARBA00022884"/>
    </source>
</evidence>
<dbReference type="InterPro" id="IPR020103">
    <property type="entry name" value="PsdUridine_synth_cat_dom_sf"/>
</dbReference>
<feature type="active site" evidence="7">
    <location>
        <position position="143"/>
    </location>
</feature>
<evidence type="ECO:0000313" key="12">
    <source>
        <dbReference type="Proteomes" id="UP001163440"/>
    </source>
</evidence>
<dbReference type="RefSeq" id="WP_158365737.1">
    <property type="nucleotide sequence ID" value="NZ_CP034882.1"/>
</dbReference>
<dbReference type="PROSITE" id="PS50889">
    <property type="entry name" value="S4"/>
    <property type="match status" value="1"/>
</dbReference>
<dbReference type="InterPro" id="IPR006224">
    <property type="entry name" value="PsdUridine_synth_RluA-like_CS"/>
</dbReference>
<dbReference type="CDD" id="cd02869">
    <property type="entry name" value="PseudoU_synth_RluA_like"/>
    <property type="match status" value="1"/>
</dbReference>
<accession>A0AAJ5PU16</accession>
<evidence type="ECO:0000256" key="4">
    <source>
        <dbReference type="ARBA" id="ARBA00022552"/>
    </source>
</evidence>
<feature type="domain" description="RNA-binding S4" evidence="10">
    <location>
        <begin position="20"/>
        <end position="82"/>
    </location>
</feature>
<evidence type="ECO:0000256" key="2">
    <source>
        <dbReference type="ARBA" id="ARBA00002876"/>
    </source>
</evidence>
<dbReference type="GO" id="GO:0003723">
    <property type="term" value="F:RNA binding"/>
    <property type="evidence" value="ECO:0007669"/>
    <property type="project" value="UniProtKB-KW"/>
</dbReference>